<feature type="binding site" evidence="8">
    <location>
        <begin position="382"/>
        <end position="384"/>
    </location>
    <ligand>
        <name>L-glutamate</name>
        <dbReference type="ChEBI" id="CHEBI:29985"/>
    </ligand>
</feature>
<dbReference type="Gene3D" id="3.60.20.40">
    <property type="match status" value="1"/>
</dbReference>
<feature type="non-terminal residue" evidence="9">
    <location>
        <position position="556"/>
    </location>
</feature>
<keyword evidence="5" id="KW-0325">Glycoprotein</keyword>
<dbReference type="GO" id="GO:0006751">
    <property type="term" value="P:glutathione catabolic process"/>
    <property type="evidence" value="ECO:0007669"/>
    <property type="project" value="InterPro"/>
</dbReference>
<dbReference type="GO" id="GO:0036374">
    <property type="term" value="F:glutathione hydrolase activity"/>
    <property type="evidence" value="ECO:0007669"/>
    <property type="project" value="InterPro"/>
</dbReference>
<feature type="binding site" evidence="8">
    <location>
        <position position="458"/>
    </location>
    <ligand>
        <name>L-glutamate</name>
        <dbReference type="ChEBI" id="CHEBI:29985"/>
    </ligand>
</feature>
<evidence type="ECO:0000256" key="5">
    <source>
        <dbReference type="ARBA" id="ARBA00023180"/>
    </source>
</evidence>
<evidence type="ECO:0000313" key="9">
    <source>
        <dbReference type="EMBL" id="GMS82075.1"/>
    </source>
</evidence>
<proteinExistence type="inferred from homology"/>
<dbReference type="PANTHER" id="PTHR11686:SF17">
    <property type="entry name" value="GAMMA-GLUTAMYLTRANSPEPTIDASE 1"/>
    <property type="match status" value="1"/>
</dbReference>
<evidence type="ECO:0008006" key="11">
    <source>
        <dbReference type="Google" id="ProtNLM"/>
    </source>
</evidence>
<dbReference type="GO" id="GO:0016746">
    <property type="term" value="F:acyltransferase activity"/>
    <property type="evidence" value="ECO:0007669"/>
    <property type="project" value="UniProtKB-KW"/>
</dbReference>
<evidence type="ECO:0000256" key="8">
    <source>
        <dbReference type="PIRSR" id="PIRSR600101-2"/>
    </source>
</evidence>
<keyword evidence="6" id="KW-0012">Acyltransferase</keyword>
<dbReference type="InterPro" id="IPR043138">
    <property type="entry name" value="GGT_lsub"/>
</dbReference>
<protein>
    <recommendedName>
        <fullName evidence="11">Gamma-glutamyltransferase</fullName>
    </recommendedName>
</protein>
<accession>A0AAV5SI00</accession>
<keyword evidence="10" id="KW-1185">Reference proteome</keyword>
<comment type="caution">
    <text evidence="9">The sequence shown here is derived from an EMBL/GenBank/DDBJ whole genome shotgun (WGS) entry which is preliminary data.</text>
</comment>
<evidence type="ECO:0000256" key="6">
    <source>
        <dbReference type="ARBA" id="ARBA00023315"/>
    </source>
</evidence>
<keyword evidence="3" id="KW-0808">Transferase</keyword>
<comment type="similarity">
    <text evidence="1">Belongs to the gamma-glutamyltransferase family.</text>
</comment>
<dbReference type="PANTHER" id="PTHR11686">
    <property type="entry name" value="GAMMA GLUTAMYL TRANSPEPTIDASE"/>
    <property type="match status" value="1"/>
</dbReference>
<dbReference type="SUPFAM" id="SSF56235">
    <property type="entry name" value="N-terminal nucleophile aminohydrolases (Ntn hydrolases)"/>
    <property type="match status" value="1"/>
</dbReference>
<feature type="active site" description="Nucleophile" evidence="7">
    <location>
        <position position="364"/>
    </location>
</feature>
<dbReference type="InterPro" id="IPR043137">
    <property type="entry name" value="GGT_ssub_C"/>
</dbReference>
<reference evidence="9" key="1">
    <citation type="submission" date="2023-10" db="EMBL/GenBank/DDBJ databases">
        <title>Genome assembly of Pristionchus species.</title>
        <authorList>
            <person name="Yoshida K."/>
            <person name="Sommer R.J."/>
        </authorList>
    </citation>
    <scope>NUCLEOTIDE SEQUENCE</scope>
    <source>
        <strain evidence="9">RS0144</strain>
    </source>
</reference>
<gene>
    <name evidence="9" type="ORF">PENTCL1PPCAC_4250</name>
</gene>
<feature type="binding site" evidence="8">
    <location>
        <position position="406"/>
    </location>
    <ligand>
        <name>L-glutamate</name>
        <dbReference type="ChEBI" id="CHEBI:29985"/>
    </ligand>
</feature>
<dbReference type="Gene3D" id="1.10.246.130">
    <property type="match status" value="1"/>
</dbReference>
<dbReference type="FunFam" id="1.10.246.130:FF:000005">
    <property type="entry name" value="Gamma-glutamyltranspeptidase 1, putative"/>
    <property type="match status" value="1"/>
</dbReference>
<keyword evidence="4" id="KW-0378">Hydrolase</keyword>
<dbReference type="Proteomes" id="UP001432027">
    <property type="component" value="Unassembled WGS sequence"/>
</dbReference>
<evidence type="ECO:0000313" key="10">
    <source>
        <dbReference type="Proteomes" id="UP001432027"/>
    </source>
</evidence>
<dbReference type="GO" id="GO:0005886">
    <property type="term" value="C:plasma membrane"/>
    <property type="evidence" value="ECO:0007669"/>
    <property type="project" value="TreeGrafter"/>
</dbReference>
<feature type="non-terminal residue" evidence="9">
    <location>
        <position position="1"/>
    </location>
</feature>
<sequence length="556" mass="60434">FDWSLPSPSVMGSFDKFAVTTDHTLCAHAGKSIIAKGGNAVDAAIASMFCLGATNPQSSGLGGGFLMTLYNASTGSCTAIDAREAAPALSTQTMFVNNSDGSKYGFLAAGVPGELAGYWEIFTRFGSGKVPWAQLLQPTIELIEAGVPVSAYLDDVMKVKERHFRLFPSMKLWINPATNQTYQAGEKMPRAKLLKTLKKVAAAQDPVQLFYHGEFAEIIDREMRANGGIIRKEDLAAYKVRIHETPLVAHLKNGLAICGGPPPSGFAATQLIINLMSNLYPNSSVYQLRHDAKVYHHQIEAQKFAYAQRTLMGDTFFVPSADKLAKRMLTPAFLASTLEKFYDCLVMTSSSGKNNHIQRADFGTSHVSVLDDQGNGVASTTTINRWFGAAVESEELGIVWNDEMDDFSTPGMANGFGFAPSETNFIAPGKRPMSSMSPLVIYDEKDKRIRMVAGASGGSKIISALAKAVIRTLVFGETVKEAIDAPMLHNQFTPDISQTDQYFPLELKSMLETEFGQKFRNTTGFEGIVQAIHAKPDGKIDACGDYRRKTAQKPAG</sequence>
<organism evidence="9 10">
    <name type="scientific">Pristionchus entomophagus</name>
    <dbReference type="NCBI Taxonomy" id="358040"/>
    <lineage>
        <taxon>Eukaryota</taxon>
        <taxon>Metazoa</taxon>
        <taxon>Ecdysozoa</taxon>
        <taxon>Nematoda</taxon>
        <taxon>Chromadorea</taxon>
        <taxon>Rhabditida</taxon>
        <taxon>Rhabditina</taxon>
        <taxon>Diplogasteromorpha</taxon>
        <taxon>Diplogasteroidea</taxon>
        <taxon>Neodiplogasteridae</taxon>
        <taxon>Pristionchus</taxon>
    </lineage>
</organism>
<feature type="binding site" evidence="8">
    <location>
        <position position="83"/>
    </location>
    <ligand>
        <name>L-glutamate</name>
        <dbReference type="ChEBI" id="CHEBI:29985"/>
    </ligand>
</feature>
<dbReference type="Pfam" id="PF01019">
    <property type="entry name" value="G_glu_transpept"/>
    <property type="match status" value="1"/>
</dbReference>
<dbReference type="InterPro" id="IPR055262">
    <property type="entry name" value="GGT_CS"/>
</dbReference>
<keyword evidence="2" id="KW-0645">Protease</keyword>
<name>A0AAV5SI00_9BILA</name>
<dbReference type="InterPro" id="IPR029055">
    <property type="entry name" value="Ntn_hydrolases_N"/>
</dbReference>
<dbReference type="FunFam" id="3.60.20.40:FF:000006">
    <property type="entry name" value="Protein CBG05566"/>
    <property type="match status" value="1"/>
</dbReference>
<evidence type="ECO:0000256" key="4">
    <source>
        <dbReference type="ARBA" id="ARBA00022801"/>
    </source>
</evidence>
<evidence type="ECO:0000256" key="3">
    <source>
        <dbReference type="ARBA" id="ARBA00022679"/>
    </source>
</evidence>
<dbReference type="PROSITE" id="PS00462">
    <property type="entry name" value="G_GLU_TRANSPEPTIDASE"/>
    <property type="match status" value="1"/>
</dbReference>
<evidence type="ECO:0000256" key="7">
    <source>
        <dbReference type="PIRSR" id="PIRSR600101-1"/>
    </source>
</evidence>
<dbReference type="AlphaFoldDB" id="A0AAV5SI00"/>
<evidence type="ECO:0000256" key="1">
    <source>
        <dbReference type="ARBA" id="ARBA00009381"/>
    </source>
</evidence>
<evidence type="ECO:0000256" key="2">
    <source>
        <dbReference type="ARBA" id="ARBA00022670"/>
    </source>
</evidence>
<dbReference type="InterPro" id="IPR000101">
    <property type="entry name" value="GGT_peptidase"/>
</dbReference>
<feature type="binding site" evidence="8">
    <location>
        <begin position="434"/>
        <end position="435"/>
    </location>
    <ligand>
        <name>L-glutamate</name>
        <dbReference type="ChEBI" id="CHEBI:29985"/>
    </ligand>
</feature>
<dbReference type="GO" id="GO:0006508">
    <property type="term" value="P:proteolysis"/>
    <property type="evidence" value="ECO:0007669"/>
    <property type="project" value="UniProtKB-KW"/>
</dbReference>
<dbReference type="EMBL" id="BTSX01000001">
    <property type="protein sequence ID" value="GMS82075.1"/>
    <property type="molecule type" value="Genomic_DNA"/>
</dbReference>
<dbReference type="PRINTS" id="PR01210">
    <property type="entry name" value="GGTRANSPTASE"/>
</dbReference>